<feature type="domain" description="Glycosyl transferase family 51" evidence="1">
    <location>
        <begin position="64"/>
        <end position="178"/>
    </location>
</feature>
<evidence type="ECO:0000259" key="1">
    <source>
        <dbReference type="Pfam" id="PF00912"/>
    </source>
</evidence>
<dbReference type="Proteomes" id="UP001595692">
    <property type="component" value="Unassembled WGS sequence"/>
</dbReference>
<sequence>MKHLLKPIASLLAVLMLLPVVAFIVYDALVFWPHRDDMQAMLEKADPQDRMPPPMIRRYIFAQFQEGASPAAVVAWQLHRRYLPRRGTLNSLVRSMLWEQLVRLHLSQEEILGLYSTLIRNRQGQGLNAMSRHLFAKPLNELSDQEAATVIAYLWAPSIFERNPERLKVRRDKLLSRAQDGSTK</sequence>
<name>A0ABV8CK44_9GAMM</name>
<dbReference type="InterPro" id="IPR001264">
    <property type="entry name" value="Glyco_trans_51"/>
</dbReference>
<dbReference type="Gene3D" id="1.10.3810.10">
    <property type="entry name" value="Biosynthetic peptidoglycan transglycosylase-like"/>
    <property type="match status" value="1"/>
</dbReference>
<dbReference type="Pfam" id="PF00912">
    <property type="entry name" value="Transgly"/>
    <property type="match status" value="1"/>
</dbReference>
<comment type="caution">
    <text evidence="2">The sequence shown here is derived from an EMBL/GenBank/DDBJ whole genome shotgun (WGS) entry which is preliminary data.</text>
</comment>
<dbReference type="InterPro" id="IPR023346">
    <property type="entry name" value="Lysozyme-like_dom_sf"/>
</dbReference>
<gene>
    <name evidence="2" type="ORF">ACFOSS_03360</name>
</gene>
<protein>
    <submittedName>
        <fullName evidence="2">Transglycosylase domain-containing protein</fullName>
    </submittedName>
</protein>
<dbReference type="InterPro" id="IPR036950">
    <property type="entry name" value="PBP_transglycosylase"/>
</dbReference>
<reference evidence="3" key="1">
    <citation type="journal article" date="2019" name="Int. J. Syst. Evol. Microbiol.">
        <title>The Global Catalogue of Microorganisms (GCM) 10K type strain sequencing project: providing services to taxonomists for standard genome sequencing and annotation.</title>
        <authorList>
            <consortium name="The Broad Institute Genomics Platform"/>
            <consortium name="The Broad Institute Genome Sequencing Center for Infectious Disease"/>
            <person name="Wu L."/>
            <person name="Ma J."/>
        </authorList>
    </citation>
    <scope>NUCLEOTIDE SEQUENCE [LARGE SCALE GENOMIC DNA]</scope>
    <source>
        <strain evidence="3">CCUG 54939</strain>
    </source>
</reference>
<dbReference type="EMBL" id="JBHSAF010000001">
    <property type="protein sequence ID" value="MFC3912506.1"/>
    <property type="molecule type" value="Genomic_DNA"/>
</dbReference>
<accession>A0ABV8CK44</accession>
<dbReference type="RefSeq" id="WP_377150613.1">
    <property type="nucleotide sequence ID" value="NZ_JBHSAF010000001.1"/>
</dbReference>
<proteinExistence type="predicted"/>
<evidence type="ECO:0000313" key="3">
    <source>
        <dbReference type="Proteomes" id="UP001595692"/>
    </source>
</evidence>
<organism evidence="2 3">
    <name type="scientific">Pseudaeromonas sharmana</name>
    <dbReference type="NCBI Taxonomy" id="328412"/>
    <lineage>
        <taxon>Bacteria</taxon>
        <taxon>Pseudomonadati</taxon>
        <taxon>Pseudomonadota</taxon>
        <taxon>Gammaproteobacteria</taxon>
        <taxon>Aeromonadales</taxon>
        <taxon>Aeromonadaceae</taxon>
        <taxon>Pseudaeromonas</taxon>
    </lineage>
</organism>
<evidence type="ECO:0000313" key="2">
    <source>
        <dbReference type="EMBL" id="MFC3912506.1"/>
    </source>
</evidence>
<keyword evidence="3" id="KW-1185">Reference proteome</keyword>
<dbReference type="SUPFAM" id="SSF53955">
    <property type="entry name" value="Lysozyme-like"/>
    <property type="match status" value="1"/>
</dbReference>